<dbReference type="RefSeq" id="WP_236958334.1">
    <property type="nucleotide sequence ID" value="NZ_JAETXX010000002.1"/>
</dbReference>
<accession>A0ABS9J201</accession>
<name>A0ABS9J201_9FLAO</name>
<evidence type="ECO:0000313" key="2">
    <source>
        <dbReference type="Proteomes" id="UP000829517"/>
    </source>
</evidence>
<evidence type="ECO:0000313" key="1">
    <source>
        <dbReference type="EMBL" id="MCF8714375.1"/>
    </source>
</evidence>
<reference evidence="1 2" key="1">
    <citation type="submission" date="2021-01" db="EMBL/GenBank/DDBJ databases">
        <title>Genome sequencing of Joostella atrarenae M1-2 (= KCTC 23194).</title>
        <authorList>
            <person name="Zakaria M.R."/>
            <person name="Lam M.Q."/>
            <person name="Chong C.S."/>
        </authorList>
    </citation>
    <scope>NUCLEOTIDE SEQUENCE [LARGE SCALE GENOMIC DNA]</scope>
    <source>
        <strain evidence="1 2">M1-2</strain>
    </source>
</reference>
<dbReference type="EMBL" id="JAETXX010000002">
    <property type="protein sequence ID" value="MCF8714375.1"/>
    <property type="molecule type" value="Genomic_DNA"/>
</dbReference>
<proteinExistence type="predicted"/>
<organism evidence="1 2">
    <name type="scientific">Joostella atrarenae</name>
    <dbReference type="NCBI Taxonomy" id="679257"/>
    <lineage>
        <taxon>Bacteria</taxon>
        <taxon>Pseudomonadati</taxon>
        <taxon>Bacteroidota</taxon>
        <taxon>Flavobacteriia</taxon>
        <taxon>Flavobacteriales</taxon>
        <taxon>Flavobacteriaceae</taxon>
        <taxon>Joostella</taxon>
    </lineage>
</organism>
<protein>
    <submittedName>
        <fullName evidence="1">Deoxyribose-phosphate aldolase</fullName>
    </submittedName>
</protein>
<gene>
    <name evidence="1" type="ORF">JM658_05980</name>
</gene>
<dbReference type="Proteomes" id="UP000829517">
    <property type="component" value="Unassembled WGS sequence"/>
</dbReference>
<dbReference type="InterPro" id="IPR045444">
    <property type="entry name" value="DUF6503"/>
</dbReference>
<keyword evidence="2" id="KW-1185">Reference proteome</keyword>
<comment type="caution">
    <text evidence="1">The sequence shown here is derived from an EMBL/GenBank/DDBJ whole genome shotgun (WGS) entry which is preliminary data.</text>
</comment>
<dbReference type="Pfam" id="PF20113">
    <property type="entry name" value="DUF6503"/>
    <property type="match status" value="1"/>
</dbReference>
<sequence>MKKSYYILLLLITILFTYCTPKEDASTILGKSIKASGMNNLDKKNISFVFRGNTYESYRNGGSFSLKRIHQDSITTTDVINNNDFTRYIDGDAIKLADTTANKYKNSVNSVHYFAYLPFGLDGDAVNKELLTEVTIKDTPYYKIKVWFDQEGGGEDFEDVFVYWVNKETYIIDYLAYEYHVNEGGMRFREAYNRRTIEGVDFVDYNNYKPKSKSAKLIALDSLFDAGALELLSKIELENVSVK</sequence>